<reference evidence="1 2" key="1">
    <citation type="submission" date="2019-08" db="EMBL/GenBank/DDBJ databases">
        <title>Bradyrhizobium hipponensis sp. nov., a rhizobium isolated from a Lupinus angustifolius root nodule in Tunisia.</title>
        <authorList>
            <person name="Off K."/>
            <person name="Rejili M."/>
            <person name="Mars M."/>
            <person name="Brachmann A."/>
            <person name="Marin M."/>
        </authorList>
    </citation>
    <scope>NUCLEOTIDE SEQUENCE [LARGE SCALE GENOMIC DNA]</scope>
    <source>
        <strain evidence="1 2">CTAW71</strain>
    </source>
</reference>
<comment type="caution">
    <text evidence="1">The sequence shown here is derived from an EMBL/GenBank/DDBJ whole genome shotgun (WGS) entry which is preliminary data.</text>
</comment>
<dbReference type="RefSeq" id="WP_148778117.1">
    <property type="nucleotide sequence ID" value="NZ_VSSS01000080.1"/>
</dbReference>
<dbReference type="EMBL" id="VSSS01000080">
    <property type="protein sequence ID" value="TYL86183.1"/>
    <property type="molecule type" value="Genomic_DNA"/>
</dbReference>
<name>A0A5D3K785_9BRAD</name>
<dbReference type="OrthoDB" id="9857237at2"/>
<accession>A0A5D3K785</accession>
<sequence>MEATFGSGDLTDYARRRMALALYAKGQSFLGASILLQRHGGDEYVVLHLTSQGTEVIVKALLLLLDYKKFAKPIRRYGHDLEGVAAEALRVFGLHPMRPALAQEVRTLNVFYKGNLLRYNGLPDIFIDPKSIGRHRLLRRTTAVIRLANREIAKLGQP</sequence>
<keyword evidence="2" id="KW-1185">Reference proteome</keyword>
<evidence type="ECO:0008006" key="3">
    <source>
        <dbReference type="Google" id="ProtNLM"/>
    </source>
</evidence>
<organism evidence="1 2">
    <name type="scientific">Bradyrhizobium rifense</name>
    <dbReference type="NCBI Taxonomy" id="515499"/>
    <lineage>
        <taxon>Bacteria</taxon>
        <taxon>Pseudomonadati</taxon>
        <taxon>Pseudomonadota</taxon>
        <taxon>Alphaproteobacteria</taxon>
        <taxon>Hyphomicrobiales</taxon>
        <taxon>Nitrobacteraceae</taxon>
        <taxon>Bradyrhizobium</taxon>
    </lineage>
</organism>
<evidence type="ECO:0000313" key="1">
    <source>
        <dbReference type="EMBL" id="TYL86183.1"/>
    </source>
</evidence>
<evidence type="ECO:0000313" key="2">
    <source>
        <dbReference type="Proteomes" id="UP000324758"/>
    </source>
</evidence>
<dbReference type="Proteomes" id="UP000324758">
    <property type="component" value="Unassembled WGS sequence"/>
</dbReference>
<proteinExistence type="predicted"/>
<dbReference type="AlphaFoldDB" id="A0A5D3K785"/>
<protein>
    <recommendedName>
        <fullName evidence="3">HEPN domain-containing protein</fullName>
    </recommendedName>
</protein>
<gene>
    <name evidence="1" type="ORF">FXB40_41960</name>
</gene>